<dbReference type="PANTHER" id="PTHR22941:SF26">
    <property type="entry name" value="SERPENTINE RECEPTOR, CLASS H"/>
    <property type="match status" value="1"/>
</dbReference>
<accession>A0A2A6CLS9</accession>
<dbReference type="Pfam" id="PF10327">
    <property type="entry name" value="7TM_GPCR_Sri"/>
    <property type="match status" value="1"/>
</dbReference>
<dbReference type="PANTHER" id="PTHR22941">
    <property type="entry name" value="SERPENTINE RECEPTOR"/>
    <property type="match status" value="1"/>
</dbReference>
<dbReference type="InterPro" id="IPR019429">
    <property type="entry name" value="7TM_GPCR_serpentine_rcpt_Sri"/>
</dbReference>
<sequence length="553" mass="62191">MSIFLSLEAQEALLSCQRVIFIINSVLNVISMRCLIKETPKNQSSIKGYLIFIQVIIVLSSVHLDVLFAPIPTFPALAGYCVGLLCMAGVSLNSVLGVFVLLLMFVGLSITSCIFYRHQSIIPANSLLRVHPNPYNITWISTRGPFITHDRNSYALAAINIVNIDLIANTAVVLAMFWHMLHVLSAETNRSPSTVKVIRKSLIILFVQIAVPVFLIVIHAFLLFTSMACDCIPFEVTLPSYCVLTLHPFVHNIILLSITPAYRKYVMSSIMRGLKSLFSSHEWPADTFRSVCMAAQPLRTHLSSERLFHVLSHQGNAVKSFAPISFSSRSVKVFVILTSVYLDVLFEPIPTFPAIAGYCLGLLCRAGLRPHTALGGYIIILILIATSTISCCFFQHKTSSFDDIGNDSLHGLSIRLTLKVDLTYPGLSIVAHIAYTNEPPWLLWLLFHRRGHINCFARCFQVLYAHDYFVKYRDIRSTNNGHHSHYHSLQFNNLRRRDVMPIPEFTAVTLPAYRVPTLHPLAHNIFLLTATPSYRRFLMRAVCRIISKICSQT</sequence>
<evidence type="ECO:0000313" key="2">
    <source>
        <dbReference type="Proteomes" id="UP000005239"/>
    </source>
</evidence>
<organism evidence="1 2">
    <name type="scientific">Pristionchus pacificus</name>
    <name type="common">Parasitic nematode worm</name>
    <dbReference type="NCBI Taxonomy" id="54126"/>
    <lineage>
        <taxon>Eukaryota</taxon>
        <taxon>Metazoa</taxon>
        <taxon>Ecdysozoa</taxon>
        <taxon>Nematoda</taxon>
        <taxon>Chromadorea</taxon>
        <taxon>Rhabditida</taxon>
        <taxon>Rhabditina</taxon>
        <taxon>Diplogasteromorpha</taxon>
        <taxon>Diplogasteroidea</taxon>
        <taxon>Neodiplogasteridae</taxon>
        <taxon>Pristionchus</taxon>
    </lineage>
</organism>
<dbReference type="AlphaFoldDB" id="A0A2A6CLS9"/>
<gene>
    <name evidence="1" type="primary">WBGene00279229</name>
</gene>
<accession>A0A8R1Z0G5</accession>
<protein>
    <submittedName>
        <fullName evidence="1">G protein-coupled receptor</fullName>
    </submittedName>
</protein>
<dbReference type="InterPro" id="IPR053220">
    <property type="entry name" value="Nematode_rcpt-like_serp_H"/>
</dbReference>
<proteinExistence type="predicted"/>
<keyword evidence="2" id="KW-1185">Reference proteome</keyword>
<name>A0A2A6CLS9_PRIPA</name>
<evidence type="ECO:0000313" key="1">
    <source>
        <dbReference type="EnsemblMetazoa" id="PPA40860.1"/>
    </source>
</evidence>
<dbReference type="Pfam" id="PF10318">
    <property type="entry name" value="7TM_GPCR_Srh"/>
    <property type="match status" value="2"/>
</dbReference>
<reference evidence="2" key="1">
    <citation type="journal article" date="2008" name="Nat. Genet.">
        <title>The Pristionchus pacificus genome provides a unique perspective on nematode lifestyle and parasitism.</title>
        <authorList>
            <person name="Dieterich C."/>
            <person name="Clifton S.W."/>
            <person name="Schuster L.N."/>
            <person name="Chinwalla A."/>
            <person name="Delehaunty K."/>
            <person name="Dinkelacker I."/>
            <person name="Fulton L."/>
            <person name="Fulton R."/>
            <person name="Godfrey J."/>
            <person name="Minx P."/>
            <person name="Mitreva M."/>
            <person name="Roeseler W."/>
            <person name="Tian H."/>
            <person name="Witte H."/>
            <person name="Yang S.P."/>
            <person name="Wilson R.K."/>
            <person name="Sommer R.J."/>
        </authorList>
    </citation>
    <scope>NUCLEOTIDE SEQUENCE [LARGE SCALE GENOMIC DNA]</scope>
    <source>
        <strain evidence="2">PS312</strain>
    </source>
</reference>
<dbReference type="Proteomes" id="UP000005239">
    <property type="component" value="Unassembled WGS sequence"/>
</dbReference>
<dbReference type="InterPro" id="IPR019422">
    <property type="entry name" value="7TM_GPCR_serpentine_rcpt_Srh"/>
</dbReference>
<dbReference type="EnsemblMetazoa" id="PPA40860.1">
    <property type="protein sequence ID" value="PPA40860.1"/>
    <property type="gene ID" value="WBGene00279229"/>
</dbReference>
<reference evidence="1" key="2">
    <citation type="submission" date="2022-06" db="UniProtKB">
        <authorList>
            <consortium name="EnsemblMetazoa"/>
        </authorList>
    </citation>
    <scope>IDENTIFICATION</scope>
    <source>
        <strain evidence="1">PS312</strain>
    </source>
</reference>